<comment type="similarity">
    <text evidence="1">Belongs to the FGGY kinase family.</text>
</comment>
<sequence>MDKYFFGVDVGTQGARIILVDQQGKLIASDARKFNLDDRFREEQSPDLWWQDCQEMMADLISALPVHINKSDILALSVTSTSGTVIPLDKDLKPLHDAIMYSDPRSVEQGKRCKEIASKYVKDGYTGFNASSGISKMLWFIETYPEKAEQISLWVHASDYIVGKFSGNYHTTDYTNVLKSAYDLEKLEWPAFVTQEIGLKPSWLQEVVPSGTVVGKLDADLAATWGIPRIDVVVGMTDGCATQMASGAVRPGTWNTTIGTTLVIKGVTKTNVVDPLGRLYSHRHPEGYWMPGGASNTGADWISLDFAENLQELNDEAEKLIPTGLLAWPLKQEGERYPIMAPQARAFFPENASRAALFTSGLEGVAFIERLAYEIIEDLSGEKVEAVYSAGGGSNSDVWLKIRASVMNVPIFKCKEASGAFGAAIMAASNTYYTSLIEAASAMTQIEKVVQPDTTLQAAYEEQYQAFKQKLSDLNYL</sequence>
<evidence type="ECO:0000313" key="7">
    <source>
        <dbReference type="Proteomes" id="UP001170954"/>
    </source>
</evidence>
<evidence type="ECO:0000256" key="2">
    <source>
        <dbReference type="ARBA" id="ARBA00022679"/>
    </source>
</evidence>
<evidence type="ECO:0000256" key="1">
    <source>
        <dbReference type="ARBA" id="ARBA00009156"/>
    </source>
</evidence>
<organism evidence="6 7">
    <name type="scientific">Sphingobacterium hotanense</name>
    <dbReference type="NCBI Taxonomy" id="649196"/>
    <lineage>
        <taxon>Bacteria</taxon>
        <taxon>Pseudomonadati</taxon>
        <taxon>Bacteroidota</taxon>
        <taxon>Sphingobacteriia</taxon>
        <taxon>Sphingobacteriales</taxon>
        <taxon>Sphingobacteriaceae</taxon>
        <taxon>Sphingobacterium</taxon>
    </lineage>
</organism>
<accession>A0ABT7NR05</accession>
<dbReference type="CDD" id="cd07783">
    <property type="entry name" value="ASKHA_NBD_FGGY_SePSK_AtXK1-like"/>
    <property type="match status" value="1"/>
</dbReference>
<proteinExistence type="inferred from homology"/>
<dbReference type="Proteomes" id="UP001170954">
    <property type="component" value="Unassembled WGS sequence"/>
</dbReference>
<dbReference type="Pfam" id="PF00370">
    <property type="entry name" value="FGGY_N"/>
    <property type="match status" value="1"/>
</dbReference>
<comment type="caution">
    <text evidence="6">The sequence shown here is derived from an EMBL/GenBank/DDBJ whole genome shotgun (WGS) entry which is preliminary data.</text>
</comment>
<gene>
    <name evidence="6" type="ORF">HX018_15175</name>
</gene>
<keyword evidence="3 6" id="KW-0418">Kinase</keyword>
<dbReference type="PIRSF" id="PIRSF000538">
    <property type="entry name" value="GlpK"/>
    <property type="match status" value="1"/>
</dbReference>
<dbReference type="Pfam" id="PF02782">
    <property type="entry name" value="FGGY_C"/>
    <property type="match status" value="1"/>
</dbReference>
<dbReference type="InterPro" id="IPR018485">
    <property type="entry name" value="FGGY_C"/>
</dbReference>
<keyword evidence="2" id="KW-0808">Transferase</keyword>
<dbReference type="Gene3D" id="3.30.420.40">
    <property type="match status" value="2"/>
</dbReference>
<reference evidence="6" key="1">
    <citation type="submission" date="2020-06" db="EMBL/GenBank/DDBJ databases">
        <authorList>
            <person name="Dong N."/>
        </authorList>
    </citation>
    <scope>NUCLEOTIDE SEQUENCE</scope>
    <source>
        <strain evidence="6">R1692</strain>
    </source>
</reference>
<evidence type="ECO:0000256" key="3">
    <source>
        <dbReference type="ARBA" id="ARBA00022777"/>
    </source>
</evidence>
<evidence type="ECO:0000259" key="4">
    <source>
        <dbReference type="Pfam" id="PF00370"/>
    </source>
</evidence>
<dbReference type="EMBL" id="JACAGK010000050">
    <property type="protein sequence ID" value="MDM1049580.1"/>
    <property type="molecule type" value="Genomic_DNA"/>
</dbReference>
<evidence type="ECO:0000259" key="5">
    <source>
        <dbReference type="Pfam" id="PF02782"/>
    </source>
</evidence>
<reference evidence="6" key="2">
    <citation type="journal article" date="2022" name="Sci. Total Environ.">
        <title>Prevalence, transmission, and molecular epidemiology of tet(X)-positive bacteria among humans, animals, and environmental niches in China: An epidemiological, and genomic-based study.</title>
        <authorList>
            <person name="Dong N."/>
            <person name="Zeng Y."/>
            <person name="Cai C."/>
            <person name="Sun C."/>
            <person name="Lu J."/>
            <person name="Liu C."/>
            <person name="Zhou H."/>
            <person name="Sun Q."/>
            <person name="Shu L."/>
            <person name="Wang H."/>
            <person name="Wang Y."/>
            <person name="Wang S."/>
            <person name="Wu C."/>
            <person name="Chan E.W."/>
            <person name="Chen G."/>
            <person name="Shen Z."/>
            <person name="Chen S."/>
            <person name="Zhang R."/>
        </authorList>
    </citation>
    <scope>NUCLEOTIDE SEQUENCE</scope>
    <source>
        <strain evidence="6">R1692</strain>
    </source>
</reference>
<dbReference type="InterPro" id="IPR050406">
    <property type="entry name" value="FGGY_Carb_Kinase"/>
</dbReference>
<evidence type="ECO:0000313" key="6">
    <source>
        <dbReference type="EMBL" id="MDM1049580.1"/>
    </source>
</evidence>
<dbReference type="InterPro" id="IPR000577">
    <property type="entry name" value="Carb_kinase_FGGY"/>
</dbReference>
<name>A0ABT7NR05_9SPHI</name>
<dbReference type="InterPro" id="IPR018484">
    <property type="entry name" value="FGGY_N"/>
</dbReference>
<dbReference type="InterPro" id="IPR043129">
    <property type="entry name" value="ATPase_NBD"/>
</dbReference>
<dbReference type="PANTHER" id="PTHR43095:SF2">
    <property type="entry name" value="GLUCONOKINASE"/>
    <property type="match status" value="1"/>
</dbReference>
<feature type="domain" description="Carbohydrate kinase FGGY C-terminal" evidence="5">
    <location>
        <begin position="256"/>
        <end position="429"/>
    </location>
</feature>
<dbReference type="GO" id="GO:0016301">
    <property type="term" value="F:kinase activity"/>
    <property type="evidence" value="ECO:0007669"/>
    <property type="project" value="UniProtKB-KW"/>
</dbReference>
<dbReference type="RefSeq" id="WP_286651954.1">
    <property type="nucleotide sequence ID" value="NZ_JACAGK010000050.1"/>
</dbReference>
<dbReference type="PANTHER" id="PTHR43095">
    <property type="entry name" value="SUGAR KINASE"/>
    <property type="match status" value="1"/>
</dbReference>
<dbReference type="SUPFAM" id="SSF53067">
    <property type="entry name" value="Actin-like ATPase domain"/>
    <property type="match status" value="2"/>
</dbReference>
<feature type="domain" description="Carbohydrate kinase FGGY N-terminal" evidence="4">
    <location>
        <begin position="4"/>
        <end position="243"/>
    </location>
</feature>
<keyword evidence="7" id="KW-1185">Reference proteome</keyword>
<protein>
    <submittedName>
        <fullName evidence="6">FGGY-family carbohydrate kinase</fullName>
    </submittedName>
</protein>